<gene>
    <name evidence="3" type="ORF">ILUMI_24659</name>
</gene>
<dbReference type="EMBL" id="VTPC01090731">
    <property type="protein sequence ID" value="KAF2881502.1"/>
    <property type="molecule type" value="Genomic_DNA"/>
</dbReference>
<keyword evidence="4" id="KW-1185">Reference proteome</keyword>
<dbReference type="SUPFAM" id="SSF46689">
    <property type="entry name" value="Homeodomain-like"/>
    <property type="match status" value="1"/>
</dbReference>
<accession>A0A8K0FYI9</accession>
<reference evidence="3" key="1">
    <citation type="submission" date="2019-08" db="EMBL/GenBank/DDBJ databases">
        <title>The genome of the North American firefly Photinus pyralis.</title>
        <authorList>
            <consortium name="Photinus pyralis genome working group"/>
            <person name="Fallon T.R."/>
            <person name="Sander Lower S.E."/>
            <person name="Weng J.-K."/>
        </authorList>
    </citation>
    <scope>NUCLEOTIDE SEQUENCE</scope>
    <source>
        <strain evidence="3">TRF0915ILg1</strain>
        <tissue evidence="3">Whole body</tissue>
    </source>
</reference>
<comment type="subcellular location">
    <subcellularLocation>
        <location evidence="1">Nucleus</location>
    </subcellularLocation>
</comment>
<dbReference type="InterPro" id="IPR009057">
    <property type="entry name" value="Homeodomain-like_sf"/>
</dbReference>
<evidence type="ECO:0000259" key="2">
    <source>
        <dbReference type="Pfam" id="PF01498"/>
    </source>
</evidence>
<dbReference type="Gene3D" id="1.10.10.10">
    <property type="entry name" value="Winged helix-like DNA-binding domain superfamily/Winged helix DNA-binding domain"/>
    <property type="match status" value="1"/>
</dbReference>
<dbReference type="GO" id="GO:0005634">
    <property type="term" value="C:nucleus"/>
    <property type="evidence" value="ECO:0007669"/>
    <property type="project" value="UniProtKB-SubCell"/>
</dbReference>
<dbReference type="InterPro" id="IPR036388">
    <property type="entry name" value="WH-like_DNA-bd_sf"/>
</dbReference>
<dbReference type="Pfam" id="PF01498">
    <property type="entry name" value="HTH_Tnp_Tc3_2"/>
    <property type="match status" value="1"/>
</dbReference>
<dbReference type="GO" id="GO:0003677">
    <property type="term" value="F:DNA binding"/>
    <property type="evidence" value="ECO:0007669"/>
    <property type="project" value="InterPro"/>
</dbReference>
<dbReference type="AlphaFoldDB" id="A0A8K0FYI9"/>
<proteinExistence type="predicted"/>
<evidence type="ECO:0000313" key="4">
    <source>
        <dbReference type="Proteomes" id="UP000801492"/>
    </source>
</evidence>
<comment type="caution">
    <text evidence="3">The sequence shown here is derived from an EMBL/GenBank/DDBJ whole genome shotgun (WGS) entry which is preliminary data.</text>
</comment>
<dbReference type="GO" id="GO:0015074">
    <property type="term" value="P:DNA integration"/>
    <property type="evidence" value="ECO:0007669"/>
    <property type="project" value="InterPro"/>
</dbReference>
<name>A0A8K0FYI9_IGNLU</name>
<dbReference type="GO" id="GO:0006313">
    <property type="term" value="P:DNA transposition"/>
    <property type="evidence" value="ECO:0007669"/>
    <property type="project" value="InterPro"/>
</dbReference>
<feature type="domain" description="Transposase Tc1-like" evidence="2">
    <location>
        <begin position="70"/>
        <end position="141"/>
    </location>
</feature>
<organism evidence="3 4">
    <name type="scientific">Ignelater luminosus</name>
    <name type="common">Cucubano</name>
    <name type="synonym">Pyrophorus luminosus</name>
    <dbReference type="NCBI Taxonomy" id="2038154"/>
    <lineage>
        <taxon>Eukaryota</taxon>
        <taxon>Metazoa</taxon>
        <taxon>Ecdysozoa</taxon>
        <taxon>Arthropoda</taxon>
        <taxon>Hexapoda</taxon>
        <taxon>Insecta</taxon>
        <taxon>Pterygota</taxon>
        <taxon>Neoptera</taxon>
        <taxon>Endopterygota</taxon>
        <taxon>Coleoptera</taxon>
        <taxon>Polyphaga</taxon>
        <taxon>Elateriformia</taxon>
        <taxon>Elateroidea</taxon>
        <taxon>Elateridae</taxon>
        <taxon>Agrypninae</taxon>
        <taxon>Pyrophorini</taxon>
        <taxon>Ignelater</taxon>
    </lineage>
</organism>
<evidence type="ECO:0000313" key="3">
    <source>
        <dbReference type="EMBL" id="KAF2881502.1"/>
    </source>
</evidence>
<sequence length="179" mass="20986">MKIKKELLSEIRSLVVTLSKKGESIQKIAKSLRIFKGAVQRTLERYRSTGKLKSKSRSGRLRKTTKIEDDAVIIVSKLNRRLTAPEITAHLNTRREDPVSVSTIKRQLRKAGLFGRMVVKNPLLRTENKHKRFIWTKQHHNWTRNQWKKYYGLMNENLKFSVQNVSCLCTAIGWREDIR</sequence>
<dbReference type="OrthoDB" id="25402at2759"/>
<dbReference type="Proteomes" id="UP000801492">
    <property type="component" value="Unassembled WGS sequence"/>
</dbReference>
<protein>
    <recommendedName>
        <fullName evidence="2">Transposase Tc1-like domain-containing protein</fullName>
    </recommendedName>
</protein>
<dbReference type="Pfam" id="PF13551">
    <property type="entry name" value="HTH_29"/>
    <property type="match status" value="1"/>
</dbReference>
<evidence type="ECO:0000256" key="1">
    <source>
        <dbReference type="ARBA" id="ARBA00004123"/>
    </source>
</evidence>
<dbReference type="InterPro" id="IPR002492">
    <property type="entry name" value="Transposase_Tc1-like"/>
</dbReference>